<dbReference type="FunFam" id="3.30.70.2510:FF:000001">
    <property type="entry name" value="tRNA pseudouridine synthase Pus10"/>
    <property type="match status" value="1"/>
</dbReference>
<keyword evidence="9" id="KW-1185">Reference proteome</keyword>
<feature type="non-terminal residue" evidence="8">
    <location>
        <position position="555"/>
    </location>
</feature>
<accession>A0A8S4HV68</accession>
<dbReference type="SUPFAM" id="SSF55120">
    <property type="entry name" value="Pseudouridine synthase"/>
    <property type="match status" value="1"/>
</dbReference>
<proteinExistence type="inferred from homology"/>
<dbReference type="OrthoDB" id="271937at2759"/>
<keyword evidence="3" id="KW-0819">tRNA processing</keyword>
<dbReference type="InterPro" id="IPR048742">
    <property type="entry name" value="Pus10_N_euk"/>
</dbReference>
<organism evidence="8 9">
    <name type="scientific">Brenthis ino</name>
    <name type="common">lesser marbled fritillary</name>
    <dbReference type="NCBI Taxonomy" id="405034"/>
    <lineage>
        <taxon>Eukaryota</taxon>
        <taxon>Metazoa</taxon>
        <taxon>Ecdysozoa</taxon>
        <taxon>Arthropoda</taxon>
        <taxon>Hexapoda</taxon>
        <taxon>Insecta</taxon>
        <taxon>Pterygota</taxon>
        <taxon>Neoptera</taxon>
        <taxon>Endopterygota</taxon>
        <taxon>Lepidoptera</taxon>
        <taxon>Glossata</taxon>
        <taxon>Ditrysia</taxon>
        <taxon>Papilionoidea</taxon>
        <taxon>Nymphalidae</taxon>
        <taxon>Heliconiinae</taxon>
        <taxon>Argynnini</taxon>
        <taxon>Brenthis</taxon>
    </lineage>
</organism>
<comment type="similarity">
    <text evidence="1">Belongs to the pseudouridine synthase Pus10 family.</text>
</comment>
<gene>
    <name evidence="8" type="ORF">BINO364_LOCUS21</name>
</gene>
<dbReference type="EMBL" id="OV170221">
    <property type="protein sequence ID" value="CAH0712788.1"/>
    <property type="molecule type" value="Genomic_DNA"/>
</dbReference>
<dbReference type="Gene3D" id="3.30.70.2510">
    <property type="match status" value="1"/>
</dbReference>
<evidence type="ECO:0000256" key="3">
    <source>
        <dbReference type="ARBA" id="ARBA00022694"/>
    </source>
</evidence>
<dbReference type="InterPro" id="IPR039894">
    <property type="entry name" value="Pus10-like"/>
</dbReference>
<dbReference type="PANTHER" id="PTHR21568:SF0">
    <property type="entry name" value="TRNA PSEUDOURIDINE SYNTHASE PUS10"/>
    <property type="match status" value="1"/>
</dbReference>
<dbReference type="PANTHER" id="PTHR21568">
    <property type="entry name" value="TRNA PSEUDOURIDINE SYNTHASE PUS10"/>
    <property type="match status" value="1"/>
</dbReference>
<evidence type="ECO:0000313" key="9">
    <source>
        <dbReference type="Proteomes" id="UP000838878"/>
    </source>
</evidence>
<dbReference type="GO" id="GO:0160148">
    <property type="term" value="F:tRNA pseudouridine(55) synthase activity"/>
    <property type="evidence" value="ECO:0007669"/>
    <property type="project" value="UniProtKB-EC"/>
</dbReference>
<evidence type="ECO:0000259" key="6">
    <source>
        <dbReference type="Pfam" id="PF21237"/>
    </source>
</evidence>
<evidence type="ECO:0000256" key="4">
    <source>
        <dbReference type="ARBA" id="ARBA00023235"/>
    </source>
</evidence>
<reference evidence="8" key="1">
    <citation type="submission" date="2021-12" db="EMBL/GenBank/DDBJ databases">
        <authorList>
            <person name="Martin H S."/>
        </authorList>
    </citation>
    <scope>NUCLEOTIDE SEQUENCE</scope>
</reference>
<feature type="domain" description="Pus10 N-terminal eukaryotes" evidence="6">
    <location>
        <begin position="112"/>
        <end position="261"/>
    </location>
</feature>
<keyword evidence="4" id="KW-0413">Isomerase</keyword>
<evidence type="ECO:0000256" key="2">
    <source>
        <dbReference type="ARBA" id="ARBA00012787"/>
    </source>
</evidence>
<sequence>MEPKAIYKFCKTLGCCDICCVRYMGVKHPSAYENYKVYVTKYQEQTKSESTPEDATESSTDVAKEDLETSSIKSEKDNQTLNGYIHDNNVDINGISNNDLSPPLKKRKVNICSSCIGVLEEERWQESYDMVKEVLDKKGYESSTFACALSAPIATLLRERAITLRLVDKFPGYDPKTITALKEAWKWSFGNKLSTHINRTLDSGAISPLLITVNMDYQDDLQELEILKNVSPQLFEERSKQKRRFVTEFTRRSVEQALERATLPALLAAGGGLAAAAARARPAGVACAHAPVYVAGRYIKLSRNLPQSPWILDGKRVLPSSVQEIIYKPLADLFKLNEEEADRKLKIIAAGREDVDVRCLGEGRPFAIEITDPIRQLTEADLSRVCEEINKSGDVIVKRLINIKREDLVQLKKGEETKSKTYDAICIKLSHSKHDDVSPNSPIRVTEKDIEAINTYTQKYAVIQQRTPIRVLHRRPLLTRTREILELTGEMIPEYPQLFKIRVTTTAGTYVKEWAHGECGRSAPALAAGLGARVDLLALDVAAVHLDWPPSTPQA</sequence>
<dbReference type="Pfam" id="PF21238">
    <property type="entry name" value="Pus10_C"/>
    <property type="match status" value="1"/>
</dbReference>
<evidence type="ECO:0000256" key="1">
    <source>
        <dbReference type="ARBA" id="ARBA00009652"/>
    </source>
</evidence>
<feature type="region of interest" description="Disordered" evidence="5">
    <location>
        <begin position="46"/>
        <end position="72"/>
    </location>
</feature>
<dbReference type="GO" id="GO:0031119">
    <property type="term" value="P:tRNA pseudouridine synthesis"/>
    <property type="evidence" value="ECO:0007669"/>
    <property type="project" value="TreeGrafter"/>
</dbReference>
<dbReference type="EC" id="5.4.99.25" evidence="2"/>
<name>A0A8S4HV68_9NEOP</name>
<dbReference type="GO" id="GO:0003723">
    <property type="term" value="F:RNA binding"/>
    <property type="evidence" value="ECO:0007669"/>
    <property type="project" value="InterPro"/>
</dbReference>
<evidence type="ECO:0000313" key="8">
    <source>
        <dbReference type="EMBL" id="CAH0712788.1"/>
    </source>
</evidence>
<dbReference type="Proteomes" id="UP000838878">
    <property type="component" value="Chromosome 1"/>
</dbReference>
<dbReference type="AlphaFoldDB" id="A0A8S4HV68"/>
<feature type="domain" description="Pus10-like C-terminal" evidence="7">
    <location>
        <begin position="293"/>
        <end position="544"/>
    </location>
</feature>
<dbReference type="Gene3D" id="3.30.70.3190">
    <property type="match status" value="1"/>
</dbReference>
<evidence type="ECO:0000259" key="7">
    <source>
        <dbReference type="Pfam" id="PF21238"/>
    </source>
</evidence>
<evidence type="ECO:0000256" key="5">
    <source>
        <dbReference type="SAM" id="MobiDB-lite"/>
    </source>
</evidence>
<dbReference type="InterPro" id="IPR048741">
    <property type="entry name" value="Pus10-like_C"/>
</dbReference>
<dbReference type="Pfam" id="PF21237">
    <property type="entry name" value="Pus10_N_euk"/>
    <property type="match status" value="1"/>
</dbReference>
<feature type="compositionally biased region" description="Basic and acidic residues" evidence="5">
    <location>
        <begin position="62"/>
        <end position="72"/>
    </location>
</feature>
<dbReference type="InterPro" id="IPR020103">
    <property type="entry name" value="PsdUridine_synth_cat_dom_sf"/>
</dbReference>
<protein>
    <recommendedName>
        <fullName evidence="2">tRNA pseudouridine(55) synthase</fullName>
        <ecNumber evidence="2">5.4.99.25</ecNumber>
    </recommendedName>
</protein>